<reference evidence="5" key="1">
    <citation type="submission" date="2020-10" db="EMBL/GenBank/DDBJ databases">
        <title>Unveiling of a novel bifunctional photoreceptor, Dualchrome1, isolated from a cosmopolitan green alga.</title>
        <authorList>
            <person name="Suzuki S."/>
            <person name="Kawachi M."/>
        </authorList>
    </citation>
    <scope>NUCLEOTIDE SEQUENCE</scope>
    <source>
        <strain evidence="5">NIES 2893</strain>
    </source>
</reference>
<dbReference type="GO" id="GO:0045292">
    <property type="term" value="P:mRNA cis splicing, via spliceosome"/>
    <property type="evidence" value="ECO:0007669"/>
    <property type="project" value="TreeGrafter"/>
</dbReference>
<dbReference type="Proteomes" id="UP000660262">
    <property type="component" value="Unassembled WGS sequence"/>
</dbReference>
<accession>A0A830HCK9</accession>
<feature type="compositionally biased region" description="Acidic residues" evidence="4">
    <location>
        <begin position="130"/>
        <end position="139"/>
    </location>
</feature>
<proteinExistence type="inferred from homology"/>
<dbReference type="PANTHER" id="PTHR12718">
    <property type="entry name" value="CELL CYCLE CONTROL PROTEIN CWF15"/>
    <property type="match status" value="1"/>
</dbReference>
<dbReference type="InterPro" id="IPR006973">
    <property type="entry name" value="Cwf_Cwc_15"/>
</dbReference>
<evidence type="ECO:0000256" key="4">
    <source>
        <dbReference type="SAM" id="MobiDB-lite"/>
    </source>
</evidence>
<feature type="compositionally biased region" description="Basic and acidic residues" evidence="4">
    <location>
        <begin position="200"/>
        <end position="213"/>
    </location>
</feature>
<comment type="caution">
    <text evidence="5">The sequence shown here is derived from an EMBL/GenBank/DDBJ whole genome shotgun (WGS) entry which is preliminary data.</text>
</comment>
<dbReference type="PANTHER" id="PTHR12718:SF2">
    <property type="entry name" value="SPLICEOSOME-ASSOCIATED PROTEIN CWC15 HOMOLOG"/>
    <property type="match status" value="1"/>
</dbReference>
<evidence type="ECO:0000313" key="6">
    <source>
        <dbReference type="Proteomes" id="UP000660262"/>
    </source>
</evidence>
<dbReference type="GO" id="GO:0003723">
    <property type="term" value="F:RNA binding"/>
    <property type="evidence" value="ECO:0007669"/>
    <property type="project" value="TreeGrafter"/>
</dbReference>
<comment type="similarity">
    <text evidence="1">Belongs to the CWC15 family.</text>
</comment>
<name>A0A830HCK9_9CHLO</name>
<keyword evidence="2" id="KW-0507">mRNA processing</keyword>
<dbReference type="Pfam" id="PF04889">
    <property type="entry name" value="Cwf_Cwc_15"/>
    <property type="match status" value="1"/>
</dbReference>
<dbReference type="OrthoDB" id="30179at2759"/>
<dbReference type="GO" id="GO:0071013">
    <property type="term" value="C:catalytic step 2 spliceosome"/>
    <property type="evidence" value="ECO:0007669"/>
    <property type="project" value="TreeGrafter"/>
</dbReference>
<keyword evidence="6" id="KW-1185">Reference proteome</keyword>
<evidence type="ECO:0000256" key="1">
    <source>
        <dbReference type="ARBA" id="ARBA00006644"/>
    </source>
</evidence>
<keyword evidence="3" id="KW-0508">mRNA splicing</keyword>
<dbReference type="EMBL" id="BNJQ01000007">
    <property type="protein sequence ID" value="GHP04223.1"/>
    <property type="molecule type" value="Genomic_DNA"/>
</dbReference>
<evidence type="ECO:0008006" key="7">
    <source>
        <dbReference type="Google" id="ProtNLM"/>
    </source>
</evidence>
<protein>
    <recommendedName>
        <fullName evidence="7">Cwf15/Cwc15 cell cycle control protein</fullName>
    </recommendedName>
</protein>
<dbReference type="AlphaFoldDB" id="A0A830HCK9"/>
<sequence length="282" mass="30916">MTTAHRATWVTAKGSEEQGGTRYFVPSQQRSVKDAPGYLTLKTRTSDQASAEALRRRDLKAELFARELSYLEEKKQKDIEAGVVAPDYALLVPTSGRPSKRDAHPENNLALEGSEPPEKVRRLETHADDVDSDEDEDDAAAAGGGGAAVARASLPASTANANDDDDDDDDDDSDDDSDDDDEDETAALLAELERIKKERAAEAAKREADERAAAEAQAEASMIGGNPLLQGEGDASFAIGRRWDDDVVFRNQARDVPQHGKRFINDTTRNDFHRRFLAKYIQ</sequence>
<feature type="region of interest" description="Disordered" evidence="4">
    <location>
        <begin position="92"/>
        <end position="186"/>
    </location>
</feature>
<evidence type="ECO:0000256" key="2">
    <source>
        <dbReference type="ARBA" id="ARBA00022664"/>
    </source>
</evidence>
<feature type="region of interest" description="Disordered" evidence="4">
    <location>
        <begin position="200"/>
        <end position="219"/>
    </location>
</feature>
<evidence type="ECO:0000256" key="3">
    <source>
        <dbReference type="ARBA" id="ARBA00023187"/>
    </source>
</evidence>
<gene>
    <name evidence="5" type="ORF">PPROV_000297700</name>
</gene>
<organism evidence="5 6">
    <name type="scientific">Pycnococcus provasolii</name>
    <dbReference type="NCBI Taxonomy" id="41880"/>
    <lineage>
        <taxon>Eukaryota</taxon>
        <taxon>Viridiplantae</taxon>
        <taxon>Chlorophyta</taxon>
        <taxon>Pseudoscourfieldiophyceae</taxon>
        <taxon>Pseudoscourfieldiales</taxon>
        <taxon>Pycnococcaceae</taxon>
        <taxon>Pycnococcus</taxon>
    </lineage>
</organism>
<feature type="compositionally biased region" description="Acidic residues" evidence="4">
    <location>
        <begin position="162"/>
        <end position="185"/>
    </location>
</feature>
<feature type="compositionally biased region" description="Basic and acidic residues" evidence="4">
    <location>
        <begin position="116"/>
        <end position="129"/>
    </location>
</feature>
<evidence type="ECO:0000313" key="5">
    <source>
        <dbReference type="EMBL" id="GHP04223.1"/>
    </source>
</evidence>